<evidence type="ECO:0000256" key="1">
    <source>
        <dbReference type="SAM" id="MobiDB-lite"/>
    </source>
</evidence>
<reference evidence="5" key="1">
    <citation type="submission" date="2017-02" db="UniProtKB">
        <authorList>
            <consortium name="WormBaseParasite"/>
        </authorList>
    </citation>
    <scope>IDENTIFICATION</scope>
</reference>
<feature type="signal peptide" evidence="2">
    <location>
        <begin position="1"/>
        <end position="18"/>
    </location>
</feature>
<proteinExistence type="predicted"/>
<evidence type="ECO:0000256" key="2">
    <source>
        <dbReference type="SAM" id="SignalP"/>
    </source>
</evidence>
<sequence length="281" mass="31009">MHKQWFLQIILTITVVYGEEKIFRTKRYSSTRPNLWTTGYNNLPNEQYGAAMILPANHYPDYTSSIQQQSFGFPTNIFPEGYRPTHSDIEAYTKNAAVETNRHRALAAHLGLPSLLDSTVDRDSSLDRLLANPSVSGTREENKSPILPSDGFHSAPMPISQSSITNPLNRFGGNSNIGGIGAIGGGGGGGGGRGIFGDTLSYNGMQNHRYPNDFLKGASSFSTKSLFSKTNPSNFQYLNAEKLITPGQRPITGNTNRYERLHVPKRLDYFSGHDTDFRNAD</sequence>
<gene>
    <name evidence="3" type="ORF">EVEC_LOCUS12733</name>
</gene>
<dbReference type="Proteomes" id="UP000274131">
    <property type="component" value="Unassembled WGS sequence"/>
</dbReference>
<dbReference type="WBParaSite" id="EVEC_0001360401-mRNA-1">
    <property type="protein sequence ID" value="EVEC_0001360401-mRNA-1"/>
    <property type="gene ID" value="EVEC_0001360401"/>
</dbReference>
<dbReference type="EMBL" id="UXUI01016416">
    <property type="protein sequence ID" value="VDD97982.1"/>
    <property type="molecule type" value="Genomic_DNA"/>
</dbReference>
<evidence type="ECO:0000313" key="5">
    <source>
        <dbReference type="WBParaSite" id="EVEC_0001360401-mRNA-1"/>
    </source>
</evidence>
<evidence type="ECO:0000313" key="4">
    <source>
        <dbReference type="Proteomes" id="UP000274131"/>
    </source>
</evidence>
<name>A0A0N4VRD7_ENTVE</name>
<dbReference type="AlphaFoldDB" id="A0A0N4VRD7"/>
<organism evidence="5">
    <name type="scientific">Enterobius vermicularis</name>
    <name type="common">Human pinworm</name>
    <dbReference type="NCBI Taxonomy" id="51028"/>
    <lineage>
        <taxon>Eukaryota</taxon>
        <taxon>Metazoa</taxon>
        <taxon>Ecdysozoa</taxon>
        <taxon>Nematoda</taxon>
        <taxon>Chromadorea</taxon>
        <taxon>Rhabditida</taxon>
        <taxon>Spirurina</taxon>
        <taxon>Oxyuridomorpha</taxon>
        <taxon>Oxyuroidea</taxon>
        <taxon>Oxyuridae</taxon>
        <taxon>Enterobius</taxon>
    </lineage>
</organism>
<accession>A0A0N4VRD7</accession>
<protein>
    <submittedName>
        <fullName evidence="3 5">Uncharacterized protein</fullName>
    </submittedName>
</protein>
<keyword evidence="4" id="KW-1185">Reference proteome</keyword>
<feature type="chain" id="PRO_5043123193" evidence="2">
    <location>
        <begin position="19"/>
        <end position="281"/>
    </location>
</feature>
<feature type="region of interest" description="Disordered" evidence="1">
    <location>
        <begin position="131"/>
        <end position="167"/>
    </location>
</feature>
<keyword evidence="2" id="KW-0732">Signal</keyword>
<reference evidence="3 4" key="2">
    <citation type="submission" date="2018-10" db="EMBL/GenBank/DDBJ databases">
        <authorList>
            <consortium name="Pathogen Informatics"/>
        </authorList>
    </citation>
    <scope>NUCLEOTIDE SEQUENCE [LARGE SCALE GENOMIC DNA]</scope>
</reference>
<evidence type="ECO:0000313" key="3">
    <source>
        <dbReference type="EMBL" id="VDD97982.1"/>
    </source>
</evidence>